<organism evidence="1 2">
    <name type="scientific">Clathrospora elynae</name>
    <dbReference type="NCBI Taxonomy" id="706981"/>
    <lineage>
        <taxon>Eukaryota</taxon>
        <taxon>Fungi</taxon>
        <taxon>Dikarya</taxon>
        <taxon>Ascomycota</taxon>
        <taxon>Pezizomycotina</taxon>
        <taxon>Dothideomycetes</taxon>
        <taxon>Pleosporomycetidae</taxon>
        <taxon>Pleosporales</taxon>
        <taxon>Diademaceae</taxon>
        <taxon>Clathrospora</taxon>
    </lineage>
</organism>
<dbReference type="Proteomes" id="UP000800038">
    <property type="component" value="Unassembled WGS sequence"/>
</dbReference>
<evidence type="ECO:0000313" key="1">
    <source>
        <dbReference type="EMBL" id="KAF1936367.1"/>
    </source>
</evidence>
<gene>
    <name evidence="1" type="ORF">EJ02DRAFT_470486</name>
</gene>
<accession>A0A6A5SG37</accession>
<evidence type="ECO:0000313" key="2">
    <source>
        <dbReference type="Proteomes" id="UP000800038"/>
    </source>
</evidence>
<reference evidence="1" key="1">
    <citation type="journal article" date="2020" name="Stud. Mycol.">
        <title>101 Dothideomycetes genomes: a test case for predicting lifestyles and emergence of pathogens.</title>
        <authorList>
            <person name="Haridas S."/>
            <person name="Albert R."/>
            <person name="Binder M."/>
            <person name="Bloem J."/>
            <person name="Labutti K."/>
            <person name="Salamov A."/>
            <person name="Andreopoulos B."/>
            <person name="Baker S."/>
            <person name="Barry K."/>
            <person name="Bills G."/>
            <person name="Bluhm B."/>
            <person name="Cannon C."/>
            <person name="Castanera R."/>
            <person name="Culley D."/>
            <person name="Daum C."/>
            <person name="Ezra D."/>
            <person name="Gonzalez J."/>
            <person name="Henrissat B."/>
            <person name="Kuo A."/>
            <person name="Liang C."/>
            <person name="Lipzen A."/>
            <person name="Lutzoni F."/>
            <person name="Magnuson J."/>
            <person name="Mondo S."/>
            <person name="Nolan M."/>
            <person name="Ohm R."/>
            <person name="Pangilinan J."/>
            <person name="Park H.-J."/>
            <person name="Ramirez L."/>
            <person name="Alfaro M."/>
            <person name="Sun H."/>
            <person name="Tritt A."/>
            <person name="Yoshinaga Y."/>
            <person name="Zwiers L.-H."/>
            <person name="Turgeon B."/>
            <person name="Goodwin S."/>
            <person name="Spatafora J."/>
            <person name="Crous P."/>
            <person name="Grigoriev I."/>
        </authorList>
    </citation>
    <scope>NUCLEOTIDE SEQUENCE</scope>
    <source>
        <strain evidence="1">CBS 161.51</strain>
    </source>
</reference>
<dbReference type="AlphaFoldDB" id="A0A6A5SG37"/>
<proteinExistence type="predicted"/>
<keyword evidence="2" id="KW-1185">Reference proteome</keyword>
<dbReference type="EMBL" id="ML976192">
    <property type="protein sequence ID" value="KAF1936367.1"/>
    <property type="molecule type" value="Genomic_DNA"/>
</dbReference>
<protein>
    <submittedName>
        <fullName evidence="1">Uncharacterized protein</fullName>
    </submittedName>
</protein>
<dbReference type="OrthoDB" id="2682330at2759"/>
<sequence>MGSCTGTAVIPMRVRNGDIFDGKEVTEFLDKYNRKANNAQLTAEQKVLVLPDFCNAPRRAFMKWLKSYVNVDWVQLQEDMKEHWRESDTSQQHGTGAYLEAYVQECSQAFSGISEYYTNFLVMSNACILAKQVHKSERGYLFVKGLPRAKKELVFMQMEDGPRENDVGTFDMDKIYHFVRQVYCQREGIMQASFSQAEEDARQAQIAVEASQRVTPSNIHAAVKDLQAKRRFENKNTLPQGVDQEVQDLIDAMAGTKISTAEVESLAKHPAVGLLLCKGKNYVYFLSQVTYAPSSTLPESIL</sequence>
<name>A0A6A5SG37_9PLEO</name>